<feature type="domain" description="HMG box" evidence="10">
    <location>
        <begin position="240"/>
        <end position="304"/>
    </location>
</feature>
<evidence type="ECO:0000256" key="7">
    <source>
        <dbReference type="ARBA" id="ARBA00023214"/>
    </source>
</evidence>
<feature type="transmembrane region" description="Helical" evidence="9">
    <location>
        <begin position="546"/>
        <end position="569"/>
    </location>
</feature>
<keyword evidence="3 9" id="KW-0812">Transmembrane</keyword>
<dbReference type="OrthoDB" id="44789at2759"/>
<dbReference type="PANTHER" id="PTHR45711">
    <property type="entry name" value="CHLORIDE CHANNEL PROTEIN"/>
    <property type="match status" value="1"/>
</dbReference>
<dbReference type="AlphaFoldDB" id="A0A9W8X6G6"/>
<dbReference type="CDD" id="cd03684">
    <property type="entry name" value="ClC_3_like"/>
    <property type="match status" value="1"/>
</dbReference>
<dbReference type="PANTHER" id="PTHR45711:SF3">
    <property type="entry name" value="CLC CHANNEL"/>
    <property type="match status" value="1"/>
</dbReference>
<accession>A0A9W8X6G6</accession>
<feature type="region of interest" description="Disordered" evidence="8">
    <location>
        <begin position="423"/>
        <end position="456"/>
    </location>
</feature>
<evidence type="ECO:0000256" key="9">
    <source>
        <dbReference type="SAM" id="Phobius"/>
    </source>
</evidence>
<dbReference type="Gene3D" id="1.10.3080.10">
    <property type="entry name" value="Clc chloride channel"/>
    <property type="match status" value="1"/>
</dbReference>
<dbReference type="GO" id="GO:0005769">
    <property type="term" value="C:early endosome"/>
    <property type="evidence" value="ECO:0007669"/>
    <property type="project" value="TreeGrafter"/>
</dbReference>
<feature type="transmembrane region" description="Helical" evidence="9">
    <location>
        <begin position="779"/>
        <end position="803"/>
    </location>
</feature>
<keyword evidence="5" id="KW-0406">Ion transport</keyword>
<dbReference type="SUPFAM" id="SSF47095">
    <property type="entry name" value="HMG-box"/>
    <property type="match status" value="2"/>
</dbReference>
<feature type="compositionally biased region" description="Low complexity" evidence="8">
    <location>
        <begin position="79"/>
        <end position="94"/>
    </location>
</feature>
<name>A0A9W8X6G6_9PLEO</name>
<feature type="transmembrane region" description="Helical" evidence="9">
    <location>
        <begin position="620"/>
        <end position="641"/>
    </location>
</feature>
<protein>
    <recommendedName>
        <fullName evidence="10">HMG box domain-containing protein</fullName>
    </recommendedName>
</protein>
<dbReference type="SUPFAM" id="SSF81340">
    <property type="entry name" value="Clc chloride channel"/>
    <property type="match status" value="1"/>
</dbReference>
<evidence type="ECO:0000256" key="5">
    <source>
        <dbReference type="ARBA" id="ARBA00023065"/>
    </source>
</evidence>
<feature type="transmembrane region" description="Helical" evidence="9">
    <location>
        <begin position="748"/>
        <end position="767"/>
    </location>
</feature>
<comment type="caution">
    <text evidence="11">The sequence shown here is derived from an EMBL/GenBank/DDBJ whole genome shotgun (WGS) entry which is preliminary data.</text>
</comment>
<dbReference type="GO" id="GO:0005886">
    <property type="term" value="C:plasma membrane"/>
    <property type="evidence" value="ECO:0007669"/>
    <property type="project" value="TreeGrafter"/>
</dbReference>
<dbReference type="CDD" id="cd00084">
    <property type="entry name" value="HMG-box_SF"/>
    <property type="match status" value="1"/>
</dbReference>
<feature type="domain" description="HMG box" evidence="10">
    <location>
        <begin position="137"/>
        <end position="200"/>
    </location>
</feature>
<reference evidence="11" key="1">
    <citation type="submission" date="2022-10" db="EMBL/GenBank/DDBJ databases">
        <title>Tapping the CABI collections for fungal endophytes: first genome assemblies for Collariella, Neodidymelliopsis, Ascochyta clinopodiicola, Didymella pomorum, Didymosphaeria variabile, Neocosmospora piperis and Neocucurbitaria cava.</title>
        <authorList>
            <person name="Hill R."/>
        </authorList>
    </citation>
    <scope>NUCLEOTIDE SEQUENCE</scope>
    <source>
        <strain evidence="11">IMI 360193</strain>
    </source>
</reference>
<evidence type="ECO:0000256" key="1">
    <source>
        <dbReference type="ARBA" id="ARBA00004141"/>
    </source>
</evidence>
<dbReference type="InterPro" id="IPR014743">
    <property type="entry name" value="Cl-channel_core"/>
</dbReference>
<dbReference type="EMBL" id="JAPEUV010000009">
    <property type="protein sequence ID" value="KAJ4341909.1"/>
    <property type="molecule type" value="Genomic_DNA"/>
</dbReference>
<evidence type="ECO:0000313" key="12">
    <source>
        <dbReference type="Proteomes" id="UP001140562"/>
    </source>
</evidence>
<dbReference type="Proteomes" id="UP001140562">
    <property type="component" value="Unassembled WGS sequence"/>
</dbReference>
<feature type="transmembrane region" description="Helical" evidence="9">
    <location>
        <begin position="581"/>
        <end position="600"/>
    </location>
</feature>
<keyword evidence="4 9" id="KW-1133">Transmembrane helix</keyword>
<feature type="transmembrane region" description="Helical" evidence="9">
    <location>
        <begin position="399"/>
        <end position="419"/>
    </location>
</feature>
<feature type="transmembrane region" description="Helical" evidence="9">
    <location>
        <begin position="719"/>
        <end position="741"/>
    </location>
</feature>
<dbReference type="InterPro" id="IPR009071">
    <property type="entry name" value="HMG_box_dom"/>
</dbReference>
<evidence type="ECO:0000313" key="11">
    <source>
        <dbReference type="EMBL" id="KAJ4341909.1"/>
    </source>
</evidence>
<dbReference type="Pfam" id="PF00654">
    <property type="entry name" value="Voltage_CLC"/>
    <property type="match status" value="1"/>
</dbReference>
<proteinExistence type="predicted"/>
<feature type="non-terminal residue" evidence="11">
    <location>
        <position position="974"/>
    </location>
</feature>
<dbReference type="GO" id="GO:0005794">
    <property type="term" value="C:Golgi apparatus"/>
    <property type="evidence" value="ECO:0007669"/>
    <property type="project" value="TreeGrafter"/>
</dbReference>
<evidence type="ECO:0000256" key="6">
    <source>
        <dbReference type="ARBA" id="ARBA00023136"/>
    </source>
</evidence>
<dbReference type="SMART" id="SM00398">
    <property type="entry name" value="HMG"/>
    <property type="match status" value="2"/>
</dbReference>
<keyword evidence="7" id="KW-0868">Chloride</keyword>
<dbReference type="Gene3D" id="1.10.30.10">
    <property type="entry name" value="High mobility group box domain"/>
    <property type="match status" value="2"/>
</dbReference>
<keyword evidence="2" id="KW-0813">Transport</keyword>
<dbReference type="GO" id="GO:0005247">
    <property type="term" value="F:voltage-gated chloride channel activity"/>
    <property type="evidence" value="ECO:0007669"/>
    <property type="project" value="TreeGrafter"/>
</dbReference>
<dbReference type="PRINTS" id="PR00762">
    <property type="entry name" value="CLCHANNEL"/>
</dbReference>
<gene>
    <name evidence="11" type="ORF">N0V87_001574</name>
</gene>
<evidence type="ECO:0000256" key="4">
    <source>
        <dbReference type="ARBA" id="ARBA00022989"/>
    </source>
</evidence>
<evidence type="ECO:0000256" key="2">
    <source>
        <dbReference type="ARBA" id="ARBA00022448"/>
    </source>
</evidence>
<keyword evidence="12" id="KW-1185">Reference proteome</keyword>
<feature type="compositionally biased region" description="Basic residues" evidence="8">
    <location>
        <begin position="95"/>
        <end position="113"/>
    </location>
</feature>
<feature type="transmembrane region" description="Helical" evidence="9">
    <location>
        <begin position="315"/>
        <end position="337"/>
    </location>
</feature>
<dbReference type="InterPro" id="IPR001807">
    <property type="entry name" value="ClC"/>
</dbReference>
<keyword evidence="6 9" id="KW-0472">Membrane</keyword>
<feature type="region of interest" description="Disordered" evidence="8">
    <location>
        <begin position="79"/>
        <end position="114"/>
    </location>
</feature>
<evidence type="ECO:0000259" key="10">
    <source>
        <dbReference type="SMART" id="SM00398"/>
    </source>
</evidence>
<dbReference type="InterPro" id="IPR036910">
    <property type="entry name" value="HMG_box_dom_sf"/>
</dbReference>
<evidence type="ECO:0000256" key="3">
    <source>
        <dbReference type="ARBA" id="ARBA00022692"/>
    </source>
</evidence>
<organism evidence="11 12">
    <name type="scientific">Didymella glomerata</name>
    <dbReference type="NCBI Taxonomy" id="749621"/>
    <lineage>
        <taxon>Eukaryota</taxon>
        <taxon>Fungi</taxon>
        <taxon>Dikarya</taxon>
        <taxon>Ascomycota</taxon>
        <taxon>Pezizomycotina</taxon>
        <taxon>Dothideomycetes</taxon>
        <taxon>Pleosporomycetidae</taxon>
        <taxon>Pleosporales</taxon>
        <taxon>Pleosporineae</taxon>
        <taxon>Didymellaceae</taxon>
        <taxon>Didymella</taxon>
    </lineage>
</organism>
<sequence>MLARGALCRLAAEVPKRATHDLPKLATLVQTARTDFSLPIRTLAHVSQLQTRSYATTNAAKDPAALVKKAVKAKAAAGKKVTKTTTTKKVAATPKKAKKKAAGPKKPVKKPKKVLTDEEKLKAQISQLRKTALKEPVSRHRLSAFHVYVSEKSKGEKGSASFTEITKTFKEISPAEREKLNHLAAELNEARIAEYDAWVKSHTVEEIRLANNARNLLRRKLAGKIKGTPAYTNSIPDDRHVKHPTSAWNFFFAERQASPDFQGIGVPERAKLISAEWKALSASEKQVKDSYRFRQINSLSGLRYKLLSLFDASSGWIAVVIIGALTAVVAFFVDVAVATVADWKTGHCSTNPWKSRENCCREHAESMSLSKLHLFAEPGSAEPICSEWHAWSDSYMRSFAVYVALALVFGTISSSATMLTKSQLPSAEEPGEQPPSPPVAKPNGSHVSTGVRIPSPAPNAGAGKVMYMAAGSGIPEIKTILSGFSIPSLLSFKVLVVKAFGAVFAVSTGMCLGKEGPFVHISTCVGYLVGSLFPKYNDNGRKMRELLSAACASGLSVAFGAPIGGVLFSYEEISTYFPRKVLWRAFLCSLTAAIILKLLNPTGTGKLVLFETKYGTEYEPVHYLIFVLLGVVGGIFGGLFCKLNFIWSKHFRKIPLIKQNPVFEVGLVVLATALLQFPNPLTREPGDVIIKNVLVDCSNTASKHSFVCLHEAQTDGTNWAYIGWLTYGTLTKLVLTIITFGCKVPSGVIIPALDAGALFGRLIGYVLPYTPNDVSPGIFALVGAAAFLAGVSRMTISLAVIMFELTGELQYAVPNMVAILIAKWVADAISAEGVYDLAQTVLGHPFLDPDTALQIVRKTGLKVSSLIPPKKTMDAITVHVPASNTVPSSLLQHKLDDLKSRGLMDAGLVLVQTHAPSTTPILQGYLSQTELAFGLSELSPHIPLSPSQQDYNVRLLGHTVDDVPPDHLEVDLSA</sequence>
<evidence type="ECO:0000256" key="8">
    <source>
        <dbReference type="SAM" id="MobiDB-lite"/>
    </source>
</evidence>
<comment type="subcellular location">
    <subcellularLocation>
        <location evidence="1">Membrane</location>
        <topology evidence="1">Multi-pass membrane protein</topology>
    </subcellularLocation>
</comment>